<evidence type="ECO:0000256" key="5">
    <source>
        <dbReference type="ARBA" id="ARBA00023242"/>
    </source>
</evidence>
<dbReference type="InParanoid" id="A0A2R6QCH7"/>
<dbReference type="GO" id="GO:0003700">
    <property type="term" value="F:DNA-binding transcription factor activity"/>
    <property type="evidence" value="ECO:0007669"/>
    <property type="project" value="InterPro"/>
</dbReference>
<evidence type="ECO:0000313" key="9">
    <source>
        <dbReference type="Proteomes" id="UP000241394"/>
    </source>
</evidence>
<accession>A0A2R6QCH7</accession>
<evidence type="ECO:0000256" key="6">
    <source>
        <dbReference type="SAM" id="MobiDB-lite"/>
    </source>
</evidence>
<organism evidence="8 9">
    <name type="scientific">Actinidia chinensis var. chinensis</name>
    <name type="common">Chinese soft-hair kiwi</name>
    <dbReference type="NCBI Taxonomy" id="1590841"/>
    <lineage>
        <taxon>Eukaryota</taxon>
        <taxon>Viridiplantae</taxon>
        <taxon>Streptophyta</taxon>
        <taxon>Embryophyta</taxon>
        <taxon>Tracheophyta</taxon>
        <taxon>Spermatophyta</taxon>
        <taxon>Magnoliopsida</taxon>
        <taxon>eudicotyledons</taxon>
        <taxon>Gunneridae</taxon>
        <taxon>Pentapetalae</taxon>
        <taxon>asterids</taxon>
        <taxon>Ericales</taxon>
        <taxon>Actinidiaceae</taxon>
        <taxon>Actinidia</taxon>
    </lineage>
</organism>
<feature type="compositionally biased region" description="Low complexity" evidence="6">
    <location>
        <begin position="109"/>
        <end position="118"/>
    </location>
</feature>
<protein>
    <submittedName>
        <fullName evidence="8">WRKY transcription factor 28</fullName>
    </submittedName>
</protein>
<dbReference type="Gene3D" id="2.20.25.80">
    <property type="entry name" value="WRKY domain"/>
    <property type="match status" value="1"/>
</dbReference>
<dbReference type="GO" id="GO:0043565">
    <property type="term" value="F:sequence-specific DNA binding"/>
    <property type="evidence" value="ECO:0007669"/>
    <property type="project" value="InterPro"/>
</dbReference>
<dbReference type="EMBL" id="NKQK01000017">
    <property type="protein sequence ID" value="PSS05827.1"/>
    <property type="molecule type" value="Genomic_DNA"/>
</dbReference>
<evidence type="ECO:0000256" key="1">
    <source>
        <dbReference type="ARBA" id="ARBA00004123"/>
    </source>
</evidence>
<dbReference type="PROSITE" id="PS50811">
    <property type="entry name" value="WRKY"/>
    <property type="match status" value="1"/>
</dbReference>
<dbReference type="SMART" id="SM00774">
    <property type="entry name" value="WRKY"/>
    <property type="match status" value="1"/>
</dbReference>
<reference evidence="8 9" key="1">
    <citation type="submission" date="2017-07" db="EMBL/GenBank/DDBJ databases">
        <title>An improved, manually edited Actinidia chinensis var. chinensis (kiwifruit) genome highlights the challenges associated with draft genomes and gene prediction in plants.</title>
        <authorList>
            <person name="Pilkington S."/>
            <person name="Crowhurst R."/>
            <person name="Hilario E."/>
            <person name="Nardozza S."/>
            <person name="Fraser L."/>
            <person name="Peng Y."/>
            <person name="Gunaseelan K."/>
            <person name="Simpson R."/>
            <person name="Tahir J."/>
            <person name="Deroles S."/>
            <person name="Templeton K."/>
            <person name="Luo Z."/>
            <person name="Davy M."/>
            <person name="Cheng C."/>
            <person name="Mcneilage M."/>
            <person name="Scaglione D."/>
            <person name="Liu Y."/>
            <person name="Zhang Q."/>
            <person name="Datson P."/>
            <person name="De Silva N."/>
            <person name="Gardiner S."/>
            <person name="Bassett H."/>
            <person name="Chagne D."/>
            <person name="Mccallum J."/>
            <person name="Dzierzon H."/>
            <person name="Deng C."/>
            <person name="Wang Y.-Y."/>
            <person name="Barron N."/>
            <person name="Manako K."/>
            <person name="Bowen J."/>
            <person name="Foster T."/>
            <person name="Erridge Z."/>
            <person name="Tiffin H."/>
            <person name="Waite C."/>
            <person name="Davies K."/>
            <person name="Grierson E."/>
            <person name="Laing W."/>
            <person name="Kirk R."/>
            <person name="Chen X."/>
            <person name="Wood M."/>
            <person name="Montefiori M."/>
            <person name="Brummell D."/>
            <person name="Schwinn K."/>
            <person name="Catanach A."/>
            <person name="Fullerton C."/>
            <person name="Li D."/>
            <person name="Meiyalaghan S."/>
            <person name="Nieuwenhuizen N."/>
            <person name="Read N."/>
            <person name="Prakash R."/>
            <person name="Hunter D."/>
            <person name="Zhang H."/>
            <person name="Mckenzie M."/>
            <person name="Knabel M."/>
            <person name="Harris A."/>
            <person name="Allan A."/>
            <person name="Chen A."/>
            <person name="Janssen B."/>
            <person name="Plunkett B."/>
            <person name="Dwamena C."/>
            <person name="Voogd C."/>
            <person name="Leif D."/>
            <person name="Lafferty D."/>
            <person name="Souleyre E."/>
            <person name="Varkonyi-Gasic E."/>
            <person name="Gambi F."/>
            <person name="Hanley J."/>
            <person name="Yao J.-L."/>
            <person name="Cheung J."/>
            <person name="David K."/>
            <person name="Warren B."/>
            <person name="Marsh K."/>
            <person name="Snowden K."/>
            <person name="Lin-Wang K."/>
            <person name="Brian L."/>
            <person name="Martinez-Sanchez M."/>
            <person name="Wang M."/>
            <person name="Ileperuma N."/>
            <person name="Macnee N."/>
            <person name="Campin R."/>
            <person name="Mcatee P."/>
            <person name="Drummond R."/>
            <person name="Espley R."/>
            <person name="Ireland H."/>
            <person name="Wu R."/>
            <person name="Atkinson R."/>
            <person name="Karunairetnam S."/>
            <person name="Bulley S."/>
            <person name="Chunkath S."/>
            <person name="Hanley Z."/>
            <person name="Storey R."/>
            <person name="Thrimawithana A."/>
            <person name="Thomson S."/>
            <person name="David C."/>
            <person name="Testolin R."/>
        </authorList>
    </citation>
    <scope>NUCLEOTIDE SEQUENCE [LARGE SCALE GENOMIC DNA]</scope>
    <source>
        <strain evidence="9">cv. Red5</strain>
        <tissue evidence="8">Young leaf</tissue>
    </source>
</reference>
<dbReference type="FunFam" id="2.20.25.80:FF:000003">
    <property type="entry name" value="WRKY transcription factor 57"/>
    <property type="match status" value="1"/>
</dbReference>
<evidence type="ECO:0000313" key="8">
    <source>
        <dbReference type="EMBL" id="PSS05827.1"/>
    </source>
</evidence>
<gene>
    <name evidence="8" type="ORF">CEY00_Acc19096</name>
</gene>
<dbReference type="InterPro" id="IPR044810">
    <property type="entry name" value="WRKY_plant"/>
</dbReference>
<feature type="region of interest" description="Disordered" evidence="6">
    <location>
        <begin position="99"/>
        <end position="179"/>
    </location>
</feature>
<sequence length="328" mass="37288">MSEENRDPYHYSPTYHDHMGTGGHVFSFFRDINHPTNHEGLDPSPYTTFTESLHGSIDRYNSNTLSTTAFDNMSCSSILSHGYDSRNSTTRYGHVADLLSENPLTPPHSTSKSASSSTDQQGAAHHQRDEFGKCREDDHHHQKVCEEGAHDDDDVDRDQLNKVNKPKKKGEKRQRQPRFAFMTKSEIENLEDGYRWRKYGQKAVKNSPFPRSYYRCTSPKCGVKKRVERSYQDPSIVITTYEGQHNHHTPATLRGNAAGFVFSPNYHNALQLQASTASSLGLSFPQQLLLAQNQMLTPTSSTQHLQLLPDHYGFLQDTVPPFVYKQEP</sequence>
<evidence type="ECO:0000256" key="2">
    <source>
        <dbReference type="ARBA" id="ARBA00023015"/>
    </source>
</evidence>
<dbReference type="PANTHER" id="PTHR31221:SF334">
    <property type="entry name" value="WRKY TRANSCRIPTION FACTOR 57-RELATED"/>
    <property type="match status" value="1"/>
</dbReference>
<dbReference type="Pfam" id="PF03106">
    <property type="entry name" value="WRKY"/>
    <property type="match status" value="1"/>
</dbReference>
<proteinExistence type="predicted"/>
<feature type="domain" description="WRKY" evidence="7">
    <location>
        <begin position="185"/>
        <end position="250"/>
    </location>
</feature>
<dbReference type="PANTHER" id="PTHR31221">
    <property type="entry name" value="WRKY TRANSCRIPTION FACTOR PROTEIN 1-RELATED"/>
    <property type="match status" value="1"/>
</dbReference>
<dbReference type="STRING" id="1590841.A0A2R6QCH7"/>
<dbReference type="InterPro" id="IPR003657">
    <property type="entry name" value="WRKY_dom"/>
</dbReference>
<dbReference type="Gramene" id="PSS05827">
    <property type="protein sequence ID" value="PSS05827"/>
    <property type="gene ID" value="CEY00_Acc19096"/>
</dbReference>
<keyword evidence="4" id="KW-0804">Transcription</keyword>
<feature type="compositionally biased region" description="Basic residues" evidence="6">
    <location>
        <begin position="164"/>
        <end position="176"/>
    </location>
</feature>
<keyword evidence="3" id="KW-0238">DNA-binding</keyword>
<evidence type="ECO:0000259" key="7">
    <source>
        <dbReference type="PROSITE" id="PS50811"/>
    </source>
</evidence>
<dbReference type="OrthoDB" id="693960at2759"/>
<name>A0A2R6QCH7_ACTCC</name>
<comment type="subcellular location">
    <subcellularLocation>
        <location evidence="1">Nucleus</location>
    </subcellularLocation>
</comment>
<dbReference type="SUPFAM" id="SSF118290">
    <property type="entry name" value="WRKY DNA-binding domain"/>
    <property type="match status" value="1"/>
</dbReference>
<keyword evidence="9" id="KW-1185">Reference proteome</keyword>
<dbReference type="GO" id="GO:0005634">
    <property type="term" value="C:nucleus"/>
    <property type="evidence" value="ECO:0007669"/>
    <property type="project" value="UniProtKB-SubCell"/>
</dbReference>
<keyword evidence="2" id="KW-0805">Transcription regulation</keyword>
<dbReference type="InterPro" id="IPR036576">
    <property type="entry name" value="WRKY_dom_sf"/>
</dbReference>
<evidence type="ECO:0000256" key="3">
    <source>
        <dbReference type="ARBA" id="ARBA00023125"/>
    </source>
</evidence>
<evidence type="ECO:0000256" key="4">
    <source>
        <dbReference type="ARBA" id="ARBA00023163"/>
    </source>
</evidence>
<comment type="caution">
    <text evidence="8">The sequence shown here is derived from an EMBL/GenBank/DDBJ whole genome shotgun (WGS) entry which is preliminary data.</text>
</comment>
<reference evidence="9" key="2">
    <citation type="journal article" date="2018" name="BMC Genomics">
        <title>A manually annotated Actinidia chinensis var. chinensis (kiwifruit) genome highlights the challenges associated with draft genomes and gene prediction in plants.</title>
        <authorList>
            <person name="Pilkington S.M."/>
            <person name="Crowhurst R."/>
            <person name="Hilario E."/>
            <person name="Nardozza S."/>
            <person name="Fraser L."/>
            <person name="Peng Y."/>
            <person name="Gunaseelan K."/>
            <person name="Simpson R."/>
            <person name="Tahir J."/>
            <person name="Deroles S.C."/>
            <person name="Templeton K."/>
            <person name="Luo Z."/>
            <person name="Davy M."/>
            <person name="Cheng C."/>
            <person name="McNeilage M."/>
            <person name="Scaglione D."/>
            <person name="Liu Y."/>
            <person name="Zhang Q."/>
            <person name="Datson P."/>
            <person name="De Silva N."/>
            <person name="Gardiner S.E."/>
            <person name="Bassett H."/>
            <person name="Chagne D."/>
            <person name="McCallum J."/>
            <person name="Dzierzon H."/>
            <person name="Deng C."/>
            <person name="Wang Y.Y."/>
            <person name="Barron L."/>
            <person name="Manako K."/>
            <person name="Bowen J."/>
            <person name="Foster T.M."/>
            <person name="Erridge Z.A."/>
            <person name="Tiffin H."/>
            <person name="Waite C.N."/>
            <person name="Davies K.M."/>
            <person name="Grierson E.P."/>
            <person name="Laing W.A."/>
            <person name="Kirk R."/>
            <person name="Chen X."/>
            <person name="Wood M."/>
            <person name="Montefiori M."/>
            <person name="Brummell D.A."/>
            <person name="Schwinn K.E."/>
            <person name="Catanach A."/>
            <person name="Fullerton C."/>
            <person name="Li D."/>
            <person name="Meiyalaghan S."/>
            <person name="Nieuwenhuizen N."/>
            <person name="Read N."/>
            <person name="Prakash R."/>
            <person name="Hunter D."/>
            <person name="Zhang H."/>
            <person name="McKenzie M."/>
            <person name="Knabel M."/>
            <person name="Harris A."/>
            <person name="Allan A.C."/>
            <person name="Gleave A."/>
            <person name="Chen A."/>
            <person name="Janssen B.J."/>
            <person name="Plunkett B."/>
            <person name="Ampomah-Dwamena C."/>
            <person name="Voogd C."/>
            <person name="Leif D."/>
            <person name="Lafferty D."/>
            <person name="Souleyre E.J.F."/>
            <person name="Varkonyi-Gasic E."/>
            <person name="Gambi F."/>
            <person name="Hanley J."/>
            <person name="Yao J.L."/>
            <person name="Cheung J."/>
            <person name="David K.M."/>
            <person name="Warren B."/>
            <person name="Marsh K."/>
            <person name="Snowden K.C."/>
            <person name="Lin-Wang K."/>
            <person name="Brian L."/>
            <person name="Martinez-Sanchez M."/>
            <person name="Wang M."/>
            <person name="Ileperuma N."/>
            <person name="Macnee N."/>
            <person name="Campin R."/>
            <person name="McAtee P."/>
            <person name="Drummond R.S.M."/>
            <person name="Espley R.V."/>
            <person name="Ireland H.S."/>
            <person name="Wu R."/>
            <person name="Atkinson R.G."/>
            <person name="Karunairetnam S."/>
            <person name="Bulley S."/>
            <person name="Chunkath S."/>
            <person name="Hanley Z."/>
            <person name="Storey R."/>
            <person name="Thrimawithana A.H."/>
            <person name="Thomson S."/>
            <person name="David C."/>
            <person name="Testolin R."/>
            <person name="Huang H."/>
            <person name="Hellens R.P."/>
            <person name="Schaffer R.J."/>
        </authorList>
    </citation>
    <scope>NUCLEOTIDE SEQUENCE [LARGE SCALE GENOMIC DNA]</scope>
    <source>
        <strain evidence="9">cv. Red5</strain>
    </source>
</reference>
<keyword evidence="5" id="KW-0539">Nucleus</keyword>
<feature type="compositionally biased region" description="Basic and acidic residues" evidence="6">
    <location>
        <begin position="126"/>
        <end position="148"/>
    </location>
</feature>
<dbReference type="AlphaFoldDB" id="A0A2R6QCH7"/>
<dbReference type="Proteomes" id="UP000241394">
    <property type="component" value="Chromosome LG17"/>
</dbReference>